<feature type="active site" description="Nucleophile" evidence="4 5">
    <location>
        <position position="55"/>
    </location>
</feature>
<dbReference type="EMBL" id="NIBG01000043">
    <property type="protein sequence ID" value="PAB55921.1"/>
    <property type="molecule type" value="Genomic_DNA"/>
</dbReference>
<comment type="catalytic activity">
    <reaction evidence="4 7">
        <text>uridine(38/39/40) in tRNA = pseudouridine(38/39/40) in tRNA</text>
        <dbReference type="Rhea" id="RHEA:22376"/>
        <dbReference type="Rhea" id="RHEA-COMP:10085"/>
        <dbReference type="Rhea" id="RHEA-COMP:10087"/>
        <dbReference type="ChEBI" id="CHEBI:65314"/>
        <dbReference type="ChEBI" id="CHEBI:65315"/>
        <dbReference type="EC" id="5.4.99.12"/>
    </reaction>
</comment>
<dbReference type="InterPro" id="IPR020095">
    <property type="entry name" value="PsdUridine_synth_TruA_C"/>
</dbReference>
<evidence type="ECO:0000256" key="2">
    <source>
        <dbReference type="ARBA" id="ARBA00022694"/>
    </source>
</evidence>
<evidence type="ECO:0000313" key="10">
    <source>
        <dbReference type="Proteomes" id="UP000216024"/>
    </source>
</evidence>
<dbReference type="RefSeq" id="WP_095136270.1">
    <property type="nucleotide sequence ID" value="NZ_NIBG01000043.1"/>
</dbReference>
<keyword evidence="3 4" id="KW-0413">Isomerase</keyword>
<accession>A0A267M8L9</accession>
<dbReference type="EC" id="5.4.99.12" evidence="4"/>
<evidence type="ECO:0000256" key="3">
    <source>
        <dbReference type="ARBA" id="ARBA00023235"/>
    </source>
</evidence>
<feature type="domain" description="Pseudouridine synthase I TruA alpha/beta" evidence="8">
    <location>
        <begin position="150"/>
        <end position="249"/>
    </location>
</feature>
<feature type="binding site" evidence="4 6">
    <location>
        <position position="114"/>
    </location>
    <ligand>
        <name>substrate</name>
    </ligand>
</feature>
<dbReference type="Gene3D" id="3.30.70.580">
    <property type="entry name" value="Pseudouridine synthase I, catalytic domain, N-terminal subdomain"/>
    <property type="match status" value="1"/>
</dbReference>
<dbReference type="Proteomes" id="UP000216024">
    <property type="component" value="Unassembled WGS sequence"/>
</dbReference>
<evidence type="ECO:0000313" key="9">
    <source>
        <dbReference type="EMBL" id="PAB55921.1"/>
    </source>
</evidence>
<evidence type="ECO:0000256" key="4">
    <source>
        <dbReference type="HAMAP-Rule" id="MF_00171"/>
    </source>
</evidence>
<dbReference type="OrthoDB" id="9811823at2"/>
<dbReference type="InterPro" id="IPR020094">
    <property type="entry name" value="TruA/RsuA/RluB/E/F_N"/>
</dbReference>
<dbReference type="InterPro" id="IPR001406">
    <property type="entry name" value="PsdUridine_synth_TruA"/>
</dbReference>
<comment type="similarity">
    <text evidence="1 4 7">Belongs to the tRNA pseudouridine synthase TruA family.</text>
</comment>
<dbReference type="GO" id="GO:0160147">
    <property type="term" value="F:tRNA pseudouridine(38-40) synthase activity"/>
    <property type="evidence" value="ECO:0007669"/>
    <property type="project" value="UniProtKB-EC"/>
</dbReference>
<dbReference type="InterPro" id="IPR020097">
    <property type="entry name" value="PsdUridine_synth_TruA_a/b_dom"/>
</dbReference>
<comment type="function">
    <text evidence="4">Formation of pseudouridine at positions 38, 39 and 40 in the anticodon stem and loop of transfer RNAs.</text>
</comment>
<proteinExistence type="inferred from homology"/>
<comment type="subunit">
    <text evidence="4">Homodimer.</text>
</comment>
<dbReference type="CDD" id="cd02570">
    <property type="entry name" value="PseudoU_synth_EcTruA"/>
    <property type="match status" value="1"/>
</dbReference>
<evidence type="ECO:0000256" key="1">
    <source>
        <dbReference type="ARBA" id="ARBA00009375"/>
    </source>
</evidence>
<evidence type="ECO:0000256" key="7">
    <source>
        <dbReference type="RuleBase" id="RU003792"/>
    </source>
</evidence>
<reference evidence="9 10" key="1">
    <citation type="submission" date="2017-06" db="EMBL/GenBank/DDBJ databases">
        <title>Draft genome sequence of anaerobic fermentative bacterium Anaeromicrobium sediminis DY2726D isolated from West Pacific Ocean sediments.</title>
        <authorList>
            <person name="Zeng X."/>
        </authorList>
    </citation>
    <scope>NUCLEOTIDE SEQUENCE [LARGE SCALE GENOMIC DNA]</scope>
    <source>
        <strain evidence="9 10">DY2726D</strain>
    </source>
</reference>
<evidence type="ECO:0000256" key="6">
    <source>
        <dbReference type="PIRSR" id="PIRSR001430-2"/>
    </source>
</evidence>
<dbReference type="AlphaFoldDB" id="A0A267M8L9"/>
<keyword evidence="2 4" id="KW-0819">tRNA processing</keyword>
<evidence type="ECO:0000259" key="8">
    <source>
        <dbReference type="Pfam" id="PF01416"/>
    </source>
</evidence>
<evidence type="ECO:0000256" key="5">
    <source>
        <dbReference type="PIRSR" id="PIRSR001430-1"/>
    </source>
</evidence>
<name>A0A267M8L9_9FIRM</name>
<dbReference type="GO" id="GO:0031119">
    <property type="term" value="P:tRNA pseudouridine synthesis"/>
    <property type="evidence" value="ECO:0007669"/>
    <property type="project" value="UniProtKB-UniRule"/>
</dbReference>
<dbReference type="PANTHER" id="PTHR11142:SF0">
    <property type="entry name" value="TRNA PSEUDOURIDINE SYNTHASE-LIKE 1"/>
    <property type="match status" value="1"/>
</dbReference>
<dbReference type="PANTHER" id="PTHR11142">
    <property type="entry name" value="PSEUDOURIDYLATE SYNTHASE"/>
    <property type="match status" value="1"/>
</dbReference>
<dbReference type="SUPFAM" id="SSF55120">
    <property type="entry name" value="Pseudouridine synthase"/>
    <property type="match status" value="1"/>
</dbReference>
<dbReference type="HAMAP" id="MF_00171">
    <property type="entry name" value="TruA"/>
    <property type="match status" value="1"/>
</dbReference>
<keyword evidence="10" id="KW-1185">Reference proteome</keyword>
<sequence length="249" mass="28657">MNNYKMIVAYDGRRYKGWKRETGDSADKSIQGKLEGILSKLYKRNIEVIGAVNTDAGVHALGQVANFKAPDIGLNEKEIHQYIEEYLTEDIVVKSLEKVNERFHSRLKIKEITYQYRLWKKDSKDILLFERYQTYKLKEILNINDMQVGAEKLVGKHDFAAFTNKGKNKNTIKELIDVNIEETDNEILINITGNSFLVNMERFIVGTLIQIGSGQKKVRSIDNAFSTLEKEYVGHKAMAHSLCLMKVLY</sequence>
<dbReference type="GO" id="GO:0003723">
    <property type="term" value="F:RNA binding"/>
    <property type="evidence" value="ECO:0007669"/>
    <property type="project" value="InterPro"/>
</dbReference>
<comment type="caution">
    <text evidence="9">The sequence shown here is derived from an EMBL/GenBank/DDBJ whole genome shotgun (WGS) entry which is preliminary data.</text>
</comment>
<protein>
    <recommendedName>
        <fullName evidence="4">tRNA pseudouridine synthase A</fullName>
        <ecNumber evidence="4">5.4.99.12</ecNumber>
    </recommendedName>
    <alternativeName>
        <fullName evidence="4">tRNA pseudouridine(38-40) synthase</fullName>
    </alternativeName>
    <alternativeName>
        <fullName evidence="4">tRNA pseudouridylate synthase I</fullName>
    </alternativeName>
    <alternativeName>
        <fullName evidence="4">tRNA-uridine isomerase I</fullName>
    </alternativeName>
</protein>
<organism evidence="9 10">
    <name type="scientific">Anaeromicrobium sediminis</name>
    <dbReference type="NCBI Taxonomy" id="1478221"/>
    <lineage>
        <taxon>Bacteria</taxon>
        <taxon>Bacillati</taxon>
        <taxon>Bacillota</taxon>
        <taxon>Clostridia</taxon>
        <taxon>Peptostreptococcales</taxon>
        <taxon>Thermotaleaceae</taxon>
        <taxon>Anaeromicrobium</taxon>
    </lineage>
</organism>
<comment type="caution">
    <text evidence="4">Lacks conserved residue(s) required for the propagation of feature annotation.</text>
</comment>
<dbReference type="InterPro" id="IPR020103">
    <property type="entry name" value="PsdUridine_synth_cat_dom_sf"/>
</dbReference>
<gene>
    <name evidence="4 9" type="primary">truA</name>
    <name evidence="9" type="ORF">CCE28_21505</name>
</gene>
<dbReference type="PIRSF" id="PIRSF001430">
    <property type="entry name" value="tRNA_psdUrid_synth"/>
    <property type="match status" value="1"/>
</dbReference>
<dbReference type="Pfam" id="PF01416">
    <property type="entry name" value="PseudoU_synth_1"/>
    <property type="match status" value="1"/>
</dbReference>
<dbReference type="NCBIfam" id="TIGR00071">
    <property type="entry name" value="hisT_truA"/>
    <property type="match status" value="1"/>
</dbReference>
<dbReference type="Gene3D" id="3.30.70.660">
    <property type="entry name" value="Pseudouridine synthase I, catalytic domain, C-terminal subdomain"/>
    <property type="match status" value="1"/>
</dbReference>